<accession>A0A7I8JPW7</accession>
<organism evidence="2">
    <name type="scientific">Spirodela intermedia</name>
    <name type="common">Intermediate duckweed</name>
    <dbReference type="NCBI Taxonomy" id="51605"/>
    <lineage>
        <taxon>Eukaryota</taxon>
        <taxon>Viridiplantae</taxon>
        <taxon>Streptophyta</taxon>
        <taxon>Embryophyta</taxon>
        <taxon>Tracheophyta</taxon>
        <taxon>Spermatophyta</taxon>
        <taxon>Magnoliopsida</taxon>
        <taxon>Liliopsida</taxon>
        <taxon>Araceae</taxon>
        <taxon>Lemnoideae</taxon>
        <taxon>Spirodela</taxon>
    </lineage>
</organism>
<evidence type="ECO:0000256" key="1">
    <source>
        <dbReference type="SAM" id="MobiDB-lite"/>
    </source>
</evidence>
<dbReference type="EMBL" id="LR746279">
    <property type="protein sequence ID" value="CAA7409364.1"/>
    <property type="molecule type" value="Genomic_DNA"/>
</dbReference>
<proteinExistence type="predicted"/>
<protein>
    <submittedName>
        <fullName evidence="2">Uncharacterized protein</fullName>
    </submittedName>
</protein>
<evidence type="ECO:0000313" key="2">
    <source>
        <dbReference type="EMBL" id="CAA2633073.1"/>
    </source>
</evidence>
<gene>
    <name evidence="2" type="ORF">SI7747_16018615</name>
    <name evidence="3" type="ORF">SI8410_16020042</name>
</gene>
<dbReference type="EMBL" id="LR743603">
    <property type="protein sequence ID" value="CAA2633073.1"/>
    <property type="molecule type" value="Genomic_DNA"/>
</dbReference>
<reference evidence="2" key="1">
    <citation type="submission" date="2019-12" db="EMBL/GenBank/DDBJ databases">
        <authorList>
            <person name="Scholz U."/>
            <person name="Mascher M."/>
            <person name="Fiebig A."/>
        </authorList>
    </citation>
    <scope>NUCLEOTIDE SEQUENCE</scope>
</reference>
<dbReference type="Proteomes" id="UP000663760">
    <property type="component" value="Chromosome 16"/>
</dbReference>
<feature type="compositionally biased region" description="Low complexity" evidence="1">
    <location>
        <begin position="1"/>
        <end position="17"/>
    </location>
</feature>
<name>A0A7I8JPW7_SPIIN</name>
<sequence length="59" mass="5917">MKISSSSSTSPTSPISPALCLGRESPESGSTILSSALRTTGSLAKARHMESTGPASVIP</sequence>
<feature type="region of interest" description="Disordered" evidence="1">
    <location>
        <begin position="1"/>
        <end position="59"/>
    </location>
</feature>
<keyword evidence="4" id="KW-1185">Reference proteome</keyword>
<evidence type="ECO:0000313" key="3">
    <source>
        <dbReference type="EMBL" id="CAA7409364.1"/>
    </source>
</evidence>
<dbReference type="AlphaFoldDB" id="A0A7I8JPW7"/>
<evidence type="ECO:0000313" key="4">
    <source>
        <dbReference type="Proteomes" id="UP000663760"/>
    </source>
</evidence>
<dbReference type="OrthoDB" id="10546548at2759"/>
<feature type="compositionally biased region" description="Polar residues" evidence="1">
    <location>
        <begin position="27"/>
        <end position="42"/>
    </location>
</feature>